<dbReference type="EMBL" id="LAZR01013488">
    <property type="protein sequence ID" value="KKM21748.1"/>
    <property type="molecule type" value="Genomic_DNA"/>
</dbReference>
<protein>
    <submittedName>
        <fullName evidence="2">Uncharacterized protein</fullName>
    </submittedName>
</protein>
<name>A0A0F9KHV5_9ZZZZ</name>
<evidence type="ECO:0000256" key="1">
    <source>
        <dbReference type="SAM" id="Phobius"/>
    </source>
</evidence>
<keyword evidence="1" id="KW-0472">Membrane</keyword>
<evidence type="ECO:0000313" key="2">
    <source>
        <dbReference type="EMBL" id="KKM21748.1"/>
    </source>
</evidence>
<organism evidence="2">
    <name type="scientific">marine sediment metagenome</name>
    <dbReference type="NCBI Taxonomy" id="412755"/>
    <lineage>
        <taxon>unclassified sequences</taxon>
        <taxon>metagenomes</taxon>
        <taxon>ecological metagenomes</taxon>
    </lineage>
</organism>
<keyword evidence="1" id="KW-1133">Transmembrane helix</keyword>
<accession>A0A0F9KHV5</accession>
<feature type="transmembrane region" description="Helical" evidence="1">
    <location>
        <begin position="17"/>
        <end position="36"/>
    </location>
</feature>
<proteinExistence type="predicted"/>
<comment type="caution">
    <text evidence="2">The sequence shown here is derived from an EMBL/GenBank/DDBJ whole genome shotgun (WGS) entry which is preliminary data.</text>
</comment>
<gene>
    <name evidence="2" type="ORF">LCGC14_1632270</name>
</gene>
<dbReference type="AlphaFoldDB" id="A0A0F9KHV5"/>
<sequence>MSNGNIWKSFAEYDRRYVYLALFIVVIGPLLMPIGVPISVSPSTRKYYEVINAVGEGDIVFFTLNTEFSGYNEIQSGIIASMRVFIENGAKLVIAVGHPEATSIPTMIFKDLDKELTENGYVYGEDYISLGYIFPNEAAVAALAEDFQGTVSTDWLGVPTAGTFLDDVKTWEDIDFISDYSTGLATTHLMNHFALRGTPMAVNVIGVMIPSSLNYVDTGAYLALLGSMRGGAELEYLTGHPASGLTAMDAFTFGHYMLIGFIVIGNLGYLMYTRKVTFGE</sequence>
<feature type="transmembrane region" description="Helical" evidence="1">
    <location>
        <begin position="253"/>
        <end position="272"/>
    </location>
</feature>
<keyword evidence="1" id="KW-0812">Transmembrane</keyword>
<reference evidence="2" key="1">
    <citation type="journal article" date="2015" name="Nature">
        <title>Complex archaea that bridge the gap between prokaryotes and eukaryotes.</title>
        <authorList>
            <person name="Spang A."/>
            <person name="Saw J.H."/>
            <person name="Jorgensen S.L."/>
            <person name="Zaremba-Niedzwiedzka K."/>
            <person name="Martijn J."/>
            <person name="Lind A.E."/>
            <person name="van Eijk R."/>
            <person name="Schleper C."/>
            <person name="Guy L."/>
            <person name="Ettema T.J."/>
        </authorList>
    </citation>
    <scope>NUCLEOTIDE SEQUENCE</scope>
</reference>